<feature type="compositionally biased region" description="Low complexity" evidence="3">
    <location>
        <begin position="489"/>
        <end position="522"/>
    </location>
</feature>
<proteinExistence type="predicted"/>
<feature type="compositionally biased region" description="Low complexity" evidence="3">
    <location>
        <begin position="555"/>
        <end position="570"/>
    </location>
</feature>
<reference evidence="4" key="1">
    <citation type="submission" date="2021-02" db="EMBL/GenBank/DDBJ databases">
        <authorList>
            <person name="Nieuwenhuis M."/>
            <person name="Van De Peppel L.J.J."/>
        </authorList>
    </citation>
    <scope>NUCLEOTIDE SEQUENCE</scope>
    <source>
        <strain evidence="4">D49</strain>
    </source>
</reference>
<evidence type="ECO:0008006" key="6">
    <source>
        <dbReference type="Google" id="ProtNLM"/>
    </source>
</evidence>
<feature type="repeat" description="TPR" evidence="2">
    <location>
        <begin position="211"/>
        <end position="244"/>
    </location>
</feature>
<feature type="region of interest" description="Disordered" evidence="3">
    <location>
        <begin position="445"/>
        <end position="476"/>
    </location>
</feature>
<keyword evidence="1" id="KW-0677">Repeat</keyword>
<feature type="compositionally biased region" description="Polar residues" evidence="3">
    <location>
        <begin position="29"/>
        <end position="43"/>
    </location>
</feature>
<dbReference type="PROSITE" id="PS50005">
    <property type="entry name" value="TPR"/>
    <property type="match status" value="1"/>
</dbReference>
<feature type="compositionally biased region" description="Low complexity" evidence="3">
    <location>
        <begin position="51"/>
        <end position="63"/>
    </location>
</feature>
<organism evidence="4 5">
    <name type="scientific">Sphagnurus paluster</name>
    <dbReference type="NCBI Taxonomy" id="117069"/>
    <lineage>
        <taxon>Eukaryota</taxon>
        <taxon>Fungi</taxon>
        <taxon>Dikarya</taxon>
        <taxon>Basidiomycota</taxon>
        <taxon>Agaricomycotina</taxon>
        <taxon>Agaricomycetes</taxon>
        <taxon>Agaricomycetidae</taxon>
        <taxon>Agaricales</taxon>
        <taxon>Tricholomatineae</taxon>
        <taxon>Lyophyllaceae</taxon>
        <taxon>Sphagnurus</taxon>
    </lineage>
</organism>
<dbReference type="Pfam" id="PF08238">
    <property type="entry name" value="Sel1"/>
    <property type="match status" value="3"/>
</dbReference>
<feature type="region of interest" description="Disordered" evidence="3">
    <location>
        <begin position="489"/>
        <end position="680"/>
    </location>
</feature>
<accession>A0A9P7FXP4</accession>
<keyword evidence="2" id="KW-0802">TPR repeat</keyword>
<dbReference type="InterPro" id="IPR006597">
    <property type="entry name" value="Sel1-like"/>
</dbReference>
<dbReference type="SUPFAM" id="SSF81901">
    <property type="entry name" value="HCP-like"/>
    <property type="match status" value="2"/>
</dbReference>
<evidence type="ECO:0000256" key="1">
    <source>
        <dbReference type="ARBA" id="ARBA00022737"/>
    </source>
</evidence>
<dbReference type="PANTHER" id="PTHR46430">
    <property type="entry name" value="PROTEIN SKT5-RELATED"/>
    <property type="match status" value="1"/>
</dbReference>
<dbReference type="InterPro" id="IPR051726">
    <property type="entry name" value="Chitin_Synth_Reg"/>
</dbReference>
<comment type="caution">
    <text evidence="4">The sequence shown here is derived from an EMBL/GenBank/DDBJ whole genome shotgun (WGS) entry which is preliminary data.</text>
</comment>
<reference evidence="4" key="2">
    <citation type="submission" date="2021-10" db="EMBL/GenBank/DDBJ databases">
        <title>Phylogenomics reveals ancestral predisposition of the termite-cultivated fungus Termitomyces towards a domesticated lifestyle.</title>
        <authorList>
            <person name="Auxier B."/>
            <person name="Grum-Grzhimaylo A."/>
            <person name="Cardenas M.E."/>
            <person name="Lodge J.D."/>
            <person name="Laessoe T."/>
            <person name="Pedersen O."/>
            <person name="Smith M.E."/>
            <person name="Kuyper T.W."/>
            <person name="Franco-Molano E.A."/>
            <person name="Baroni T.J."/>
            <person name="Aanen D.K."/>
        </authorList>
    </citation>
    <scope>NUCLEOTIDE SEQUENCE</scope>
    <source>
        <strain evidence="4">D49</strain>
    </source>
</reference>
<gene>
    <name evidence="4" type="ORF">H0H81_007927</name>
</gene>
<dbReference type="AlphaFoldDB" id="A0A9P7FXP4"/>
<protein>
    <recommendedName>
        <fullName evidence="6">HCP-like protein</fullName>
    </recommendedName>
</protein>
<evidence type="ECO:0000256" key="3">
    <source>
        <dbReference type="SAM" id="MobiDB-lite"/>
    </source>
</evidence>
<keyword evidence="5" id="KW-1185">Reference proteome</keyword>
<dbReference type="PANTHER" id="PTHR46430:SF2">
    <property type="entry name" value="CHITIN SYNTHASE REGULATORY FACTOR 4"/>
    <property type="match status" value="1"/>
</dbReference>
<sequence length="703" mass="74592">MVRQLEEYPNVNYSPGFAIPQRSIPFGPPQNTNWSPWVGNPTGTSPPQPSALPSNPRFSSSSHSAMAFSPVAQPVSQGAAPALTAPIPTIATLQPGVANIHNPNYDPALKIAWARDVISLVDRSINTSSSTDPPVGPAVIDDPALLRLAQLAVPTILQIASSNVQPLPPHVAEAVYLRATLAASGAYPEHIPHNPRVAFRDFESSARAGYAAAWFRLGRDYENFNDVTHARDCFERGVKLGVESCAYRMGMAHLMGQLGLQPNPSVALPLLHRAATLATVTTPQPAYIFALLLLGEFTSLPSPLPASAFAPFVSAGSSVILEVRKHLERAAYLGFPPAQYKLGHAYEFAQPPFPFDPLLSVQYYSLASQQGEVEADMALSKWFLCGSGGGEGEEGGFEKDEGLAFSFAEKAAKKGLASAEFAMGYYAEVGAQLHGNNDATERLNALSQPSPDSLSRQQHDSITENKLVRKRTQAKQRSSLAFNTAYNMQQQAPQQQGYPASQGNDIQQPLYPGQQGQPQGIGRRPDDQRIPDKIRQNSGGYPGAQSPGGALTPAQQYQQQYQQSRPGQQYPSPPPGQGGRHPVHAQTQPRPGPGAGRRPQSAGGPGGAPAHRYTLVDSPAQPQGGNLSARPGGGGRFPSAGYVGSPPGPPQDDHDDGPVTPPGVTLGLGGGHVYAPKPSKGPATFAEMGIQSAKAEDKECIVM</sequence>
<feature type="region of interest" description="Disordered" evidence="3">
    <location>
        <begin position="22"/>
        <end position="63"/>
    </location>
</feature>
<dbReference type="EMBL" id="JABCKI010005735">
    <property type="protein sequence ID" value="KAG5639019.1"/>
    <property type="molecule type" value="Genomic_DNA"/>
</dbReference>
<dbReference type="InterPro" id="IPR019734">
    <property type="entry name" value="TPR_rpt"/>
</dbReference>
<name>A0A9P7FXP4_9AGAR</name>
<evidence type="ECO:0000256" key="2">
    <source>
        <dbReference type="PROSITE-ProRule" id="PRU00339"/>
    </source>
</evidence>
<feature type="compositionally biased region" description="Polar residues" evidence="3">
    <location>
        <begin position="445"/>
        <end position="456"/>
    </location>
</feature>
<evidence type="ECO:0000313" key="5">
    <source>
        <dbReference type="Proteomes" id="UP000717328"/>
    </source>
</evidence>
<feature type="compositionally biased region" description="Basic and acidic residues" evidence="3">
    <location>
        <begin position="523"/>
        <end position="535"/>
    </location>
</feature>
<dbReference type="OrthoDB" id="272077at2759"/>
<dbReference type="InterPro" id="IPR011990">
    <property type="entry name" value="TPR-like_helical_dom_sf"/>
</dbReference>
<dbReference type="Gene3D" id="1.25.40.10">
    <property type="entry name" value="Tetratricopeptide repeat domain"/>
    <property type="match status" value="1"/>
</dbReference>
<dbReference type="SMART" id="SM00671">
    <property type="entry name" value="SEL1"/>
    <property type="match status" value="4"/>
</dbReference>
<evidence type="ECO:0000313" key="4">
    <source>
        <dbReference type="EMBL" id="KAG5639019.1"/>
    </source>
</evidence>
<dbReference type="Proteomes" id="UP000717328">
    <property type="component" value="Unassembled WGS sequence"/>
</dbReference>
<feature type="compositionally biased region" description="Basic and acidic residues" evidence="3">
    <location>
        <begin position="457"/>
        <end position="467"/>
    </location>
</feature>